<evidence type="ECO:0000256" key="3">
    <source>
        <dbReference type="ARBA" id="ARBA00022722"/>
    </source>
</evidence>
<dbReference type="InterPro" id="IPR043502">
    <property type="entry name" value="DNA/RNA_pol_sf"/>
</dbReference>
<evidence type="ECO:0000256" key="6">
    <source>
        <dbReference type="ARBA" id="ARBA00022918"/>
    </source>
</evidence>
<keyword evidence="3" id="KW-0540">Nuclease</keyword>
<name>A0A7L2D1K0_CATFU</name>
<dbReference type="SUPFAM" id="SSF56672">
    <property type="entry name" value="DNA/RNA polymerases"/>
    <property type="match status" value="1"/>
</dbReference>
<evidence type="ECO:0000256" key="5">
    <source>
        <dbReference type="ARBA" id="ARBA00022801"/>
    </source>
</evidence>
<dbReference type="GO" id="GO:0004519">
    <property type="term" value="F:endonuclease activity"/>
    <property type="evidence" value="ECO:0007669"/>
    <property type="project" value="UniProtKB-KW"/>
</dbReference>
<dbReference type="GO" id="GO:0003964">
    <property type="term" value="F:RNA-directed DNA polymerase activity"/>
    <property type="evidence" value="ECO:0007669"/>
    <property type="project" value="UniProtKB-KW"/>
</dbReference>
<sequence>IQLQISINTLQDLQQLLGEINWVRPVMGITNDELAPVFNLLRGHRDIKAPRTLTPEAQAVLERNHRNFPEKTSTSLF</sequence>
<comment type="caution">
    <text evidence="8">The sequence shown here is derived from an EMBL/GenBank/DDBJ whole genome shotgun (WGS) entry which is preliminary data.</text>
</comment>
<reference evidence="8 9" key="1">
    <citation type="submission" date="2019-09" db="EMBL/GenBank/DDBJ databases">
        <title>Bird 10,000 Genomes (B10K) Project - Family phase.</title>
        <authorList>
            <person name="Zhang G."/>
        </authorList>
    </citation>
    <scope>NUCLEOTIDE SEQUENCE [LARGE SCALE GENOMIC DNA]</scope>
    <source>
        <strain evidence="8">B10K-DU-001-17</strain>
        <tissue evidence="8">Muscle</tissue>
    </source>
</reference>
<accession>A0A7L2D1K0</accession>
<feature type="domain" description="Reverse transcriptase thumb" evidence="7">
    <location>
        <begin position="6"/>
        <end position="61"/>
    </location>
</feature>
<evidence type="ECO:0000256" key="1">
    <source>
        <dbReference type="ARBA" id="ARBA00022679"/>
    </source>
</evidence>
<dbReference type="PANTHER" id="PTHR41694">
    <property type="entry name" value="ENDOGENOUS RETROVIRUS GROUP K MEMBER POL PROTEIN"/>
    <property type="match status" value="1"/>
</dbReference>
<dbReference type="Gene3D" id="3.30.70.270">
    <property type="match status" value="1"/>
</dbReference>
<gene>
    <name evidence="8" type="primary">Ervk18</name>
    <name evidence="8" type="ORF">CATFUS_R15065</name>
</gene>
<keyword evidence="5" id="KW-0378">Hydrolase</keyword>
<evidence type="ECO:0000256" key="2">
    <source>
        <dbReference type="ARBA" id="ARBA00022695"/>
    </source>
</evidence>
<dbReference type="GO" id="GO:0035613">
    <property type="term" value="F:RNA stem-loop binding"/>
    <property type="evidence" value="ECO:0007669"/>
    <property type="project" value="TreeGrafter"/>
</dbReference>
<organism evidence="8 9">
    <name type="scientific">Catharus fuscescens</name>
    <name type="common">Veery</name>
    <name type="synonym">Turdus fuscescens</name>
    <dbReference type="NCBI Taxonomy" id="159581"/>
    <lineage>
        <taxon>Eukaryota</taxon>
        <taxon>Metazoa</taxon>
        <taxon>Chordata</taxon>
        <taxon>Craniata</taxon>
        <taxon>Vertebrata</taxon>
        <taxon>Euteleostomi</taxon>
        <taxon>Archelosauria</taxon>
        <taxon>Archosauria</taxon>
        <taxon>Dinosauria</taxon>
        <taxon>Saurischia</taxon>
        <taxon>Theropoda</taxon>
        <taxon>Coelurosauria</taxon>
        <taxon>Aves</taxon>
        <taxon>Neognathae</taxon>
        <taxon>Neoaves</taxon>
        <taxon>Telluraves</taxon>
        <taxon>Australaves</taxon>
        <taxon>Passeriformes</taxon>
        <taxon>Turdidae</taxon>
        <taxon>Catharus</taxon>
    </lineage>
</organism>
<dbReference type="GO" id="GO:0016787">
    <property type="term" value="F:hydrolase activity"/>
    <property type="evidence" value="ECO:0007669"/>
    <property type="project" value="UniProtKB-KW"/>
</dbReference>
<feature type="non-terminal residue" evidence="8">
    <location>
        <position position="1"/>
    </location>
</feature>
<keyword evidence="9" id="KW-1185">Reference proteome</keyword>
<keyword evidence="1" id="KW-0808">Transferase</keyword>
<keyword evidence="2" id="KW-0548">Nucleotidyltransferase</keyword>
<dbReference type="PANTHER" id="PTHR41694:SF3">
    <property type="entry name" value="RNA-DIRECTED DNA POLYMERASE-RELATED"/>
    <property type="match status" value="1"/>
</dbReference>
<evidence type="ECO:0000313" key="8">
    <source>
        <dbReference type="EMBL" id="NXQ43538.1"/>
    </source>
</evidence>
<dbReference type="InterPro" id="IPR010661">
    <property type="entry name" value="RVT_thumb"/>
</dbReference>
<proteinExistence type="predicted"/>
<dbReference type="Pfam" id="PF06817">
    <property type="entry name" value="RVT_thumb"/>
    <property type="match status" value="1"/>
</dbReference>
<protein>
    <submittedName>
        <fullName evidence="8">POK18 protein</fullName>
    </submittedName>
</protein>
<keyword evidence="4" id="KW-0255">Endonuclease</keyword>
<feature type="non-terminal residue" evidence="8">
    <location>
        <position position="77"/>
    </location>
</feature>
<dbReference type="InterPro" id="IPR043128">
    <property type="entry name" value="Rev_trsase/Diguanyl_cyclase"/>
</dbReference>
<dbReference type="Proteomes" id="UP000519684">
    <property type="component" value="Unassembled WGS sequence"/>
</dbReference>
<evidence type="ECO:0000256" key="4">
    <source>
        <dbReference type="ARBA" id="ARBA00022759"/>
    </source>
</evidence>
<keyword evidence="6" id="KW-0695">RNA-directed DNA polymerase</keyword>
<dbReference type="EMBL" id="VWYD01013877">
    <property type="protein sequence ID" value="NXQ43538.1"/>
    <property type="molecule type" value="Genomic_DNA"/>
</dbReference>
<evidence type="ECO:0000259" key="7">
    <source>
        <dbReference type="Pfam" id="PF06817"/>
    </source>
</evidence>
<evidence type="ECO:0000313" key="9">
    <source>
        <dbReference type="Proteomes" id="UP000519684"/>
    </source>
</evidence>
<dbReference type="AlphaFoldDB" id="A0A7L2D1K0"/>